<sequence>MATMNFNVEINNRLLRRITKETLRAAEEAVHDCVDDLIRVSSETAPHDKGILEKSHAKEVKVRRGQVDGRVDYTIKERYSQGNFNYALFIHEGTYNLGKRSRQKPGGIGMSGKHYSVGNKFLTRPLEGESNEYSRHIGKQIKRELER</sequence>
<evidence type="ECO:0008006" key="3">
    <source>
        <dbReference type="Google" id="ProtNLM"/>
    </source>
</evidence>
<organism evidence="1 2">
    <name type="scientific">Heliorestis convoluta</name>
    <dbReference type="NCBI Taxonomy" id="356322"/>
    <lineage>
        <taxon>Bacteria</taxon>
        <taxon>Bacillati</taxon>
        <taxon>Bacillota</taxon>
        <taxon>Clostridia</taxon>
        <taxon>Eubacteriales</taxon>
        <taxon>Heliobacteriaceae</taxon>
        <taxon>Heliorestis</taxon>
    </lineage>
</organism>
<reference evidence="2" key="1">
    <citation type="submission" date="2019-11" db="EMBL/GenBank/DDBJ databases">
        <title>Genome sequence of Heliorestis convoluta strain HH, an alkaliphilic and minimalistic phototrophic bacterium from a soda lake in Egypt.</title>
        <authorList>
            <person name="Dewey E.D."/>
            <person name="Stokes L.M."/>
            <person name="Burchell B.M."/>
            <person name="Shaffer K.N."/>
            <person name="Huntington A.M."/>
            <person name="Baker J.M."/>
            <person name="Nadendla S."/>
            <person name="Giglio M.G."/>
            <person name="Touchman J.W."/>
            <person name="Blankenship R.E."/>
            <person name="Madigan M.T."/>
            <person name="Sattley W.M."/>
        </authorList>
    </citation>
    <scope>NUCLEOTIDE SEQUENCE [LARGE SCALE GENOMIC DNA]</scope>
    <source>
        <strain evidence="2">HH</strain>
    </source>
</reference>
<proteinExistence type="predicted"/>
<name>A0A5Q2N005_9FIRM</name>
<dbReference type="Proteomes" id="UP000366051">
    <property type="component" value="Chromosome"/>
</dbReference>
<dbReference type="RefSeq" id="WP_153724985.1">
    <property type="nucleotide sequence ID" value="NZ_CP045875.1"/>
</dbReference>
<keyword evidence="2" id="KW-1185">Reference proteome</keyword>
<evidence type="ECO:0000313" key="2">
    <source>
        <dbReference type="Proteomes" id="UP000366051"/>
    </source>
</evidence>
<dbReference type="EMBL" id="CP045875">
    <property type="protein sequence ID" value="QGG47651.1"/>
    <property type="molecule type" value="Genomic_DNA"/>
</dbReference>
<dbReference type="AlphaFoldDB" id="A0A5Q2N005"/>
<protein>
    <recommendedName>
        <fullName evidence="3">HK97 gp10 family phage protein</fullName>
    </recommendedName>
</protein>
<dbReference type="KEGG" id="hcv:FTV88_1551"/>
<evidence type="ECO:0000313" key="1">
    <source>
        <dbReference type="EMBL" id="QGG47651.1"/>
    </source>
</evidence>
<gene>
    <name evidence="1" type="ORF">FTV88_1551</name>
</gene>
<dbReference type="OrthoDB" id="2893000at2"/>
<accession>A0A5Q2N005</accession>